<reference evidence="4 5" key="1">
    <citation type="journal article" date="2018" name="Mol. Biol. Evol.">
        <title>Broad Genomic Sampling Reveals a Smut Pathogenic Ancestry of the Fungal Clade Ustilaginomycotina.</title>
        <authorList>
            <person name="Kijpornyongpan T."/>
            <person name="Mondo S.J."/>
            <person name="Barry K."/>
            <person name="Sandor L."/>
            <person name="Lee J."/>
            <person name="Lipzen A."/>
            <person name="Pangilinan J."/>
            <person name="LaButti K."/>
            <person name="Hainaut M."/>
            <person name="Henrissat B."/>
            <person name="Grigoriev I.V."/>
            <person name="Spatafora J.W."/>
            <person name="Aime M.C."/>
        </authorList>
    </citation>
    <scope>NUCLEOTIDE SEQUENCE [LARGE SCALE GENOMIC DNA]</scope>
    <source>
        <strain evidence="4 5">MCA 3882</strain>
    </source>
</reference>
<name>A0A316VPZ9_9BASI</name>
<feature type="compositionally biased region" description="Low complexity" evidence="1">
    <location>
        <begin position="145"/>
        <end position="214"/>
    </location>
</feature>
<evidence type="ECO:0000313" key="5">
    <source>
        <dbReference type="Proteomes" id="UP000245771"/>
    </source>
</evidence>
<gene>
    <name evidence="4" type="ORF">FA14DRAFT_170944</name>
</gene>
<evidence type="ECO:0000256" key="1">
    <source>
        <dbReference type="SAM" id="MobiDB-lite"/>
    </source>
</evidence>
<feature type="transmembrane region" description="Helical" evidence="2">
    <location>
        <begin position="221"/>
        <end position="242"/>
    </location>
</feature>
<feature type="signal peptide" evidence="3">
    <location>
        <begin position="1"/>
        <end position="25"/>
    </location>
</feature>
<dbReference type="InterPro" id="IPR052982">
    <property type="entry name" value="SRP1/TIP1-like"/>
</dbReference>
<keyword evidence="2" id="KW-0812">Transmembrane</keyword>
<protein>
    <recommendedName>
        <fullName evidence="6">Ser-Thr-rich glycosyl-phosphatidyl-inositol-anchored membrane family-domain-containing protein</fullName>
    </recommendedName>
</protein>
<dbReference type="PANTHER" id="PTHR40633">
    <property type="entry name" value="MATRIX PROTEIN, PUTATIVE (AFU_ORTHOLOGUE AFUA_8G05410)-RELATED"/>
    <property type="match status" value="1"/>
</dbReference>
<evidence type="ECO:0000256" key="3">
    <source>
        <dbReference type="SAM" id="SignalP"/>
    </source>
</evidence>
<dbReference type="OrthoDB" id="3362246at2759"/>
<dbReference type="PANTHER" id="PTHR40633:SF1">
    <property type="entry name" value="GPI ANCHORED SERINE-THREONINE RICH PROTEIN (AFU_ORTHOLOGUE AFUA_1G03630)"/>
    <property type="match status" value="1"/>
</dbReference>
<dbReference type="RefSeq" id="XP_025358533.1">
    <property type="nucleotide sequence ID" value="XM_025500301.1"/>
</dbReference>
<evidence type="ECO:0008006" key="6">
    <source>
        <dbReference type="Google" id="ProtNLM"/>
    </source>
</evidence>
<accession>A0A316VPZ9</accession>
<organism evidence="4 5">
    <name type="scientific">Meira miltonrushii</name>
    <dbReference type="NCBI Taxonomy" id="1280837"/>
    <lineage>
        <taxon>Eukaryota</taxon>
        <taxon>Fungi</taxon>
        <taxon>Dikarya</taxon>
        <taxon>Basidiomycota</taxon>
        <taxon>Ustilaginomycotina</taxon>
        <taxon>Exobasidiomycetes</taxon>
        <taxon>Exobasidiales</taxon>
        <taxon>Brachybasidiaceae</taxon>
        <taxon>Meira</taxon>
    </lineage>
</organism>
<feature type="compositionally biased region" description="Gly residues" evidence="1">
    <location>
        <begin position="124"/>
        <end position="144"/>
    </location>
</feature>
<sequence>MQGRFSSVLGLVSLMGFLSASLVSAATIDTPMTVVECQPISISWHNADPSGPVYISLVEGKDTSGTPLIQFQPQPGSAEGTLVWPKVNVTAGTQFTLIVNDATGKPNFSGQAVVQHGPESGTCGAIGSGTSGGSSGGASSGGASSGATSTGTSSGSSTPASSSSSSTTPSSSGTSSSGSTSSTSSTGSSSSVPKTSTGSTNTTSSSSKPASGTNGANVNAIVHPVMMASFAIVFGSALAVSVL</sequence>
<evidence type="ECO:0000256" key="2">
    <source>
        <dbReference type="SAM" id="Phobius"/>
    </source>
</evidence>
<dbReference type="Proteomes" id="UP000245771">
    <property type="component" value="Unassembled WGS sequence"/>
</dbReference>
<keyword evidence="3" id="KW-0732">Signal</keyword>
<dbReference type="GeneID" id="37022082"/>
<keyword evidence="5" id="KW-1185">Reference proteome</keyword>
<feature type="chain" id="PRO_5016306846" description="Ser-Thr-rich glycosyl-phosphatidyl-inositol-anchored membrane family-domain-containing protein" evidence="3">
    <location>
        <begin position="26"/>
        <end position="243"/>
    </location>
</feature>
<feature type="region of interest" description="Disordered" evidence="1">
    <location>
        <begin position="112"/>
        <end position="214"/>
    </location>
</feature>
<dbReference type="AlphaFoldDB" id="A0A316VPZ9"/>
<dbReference type="EMBL" id="KZ819602">
    <property type="protein sequence ID" value="PWN38231.1"/>
    <property type="molecule type" value="Genomic_DNA"/>
</dbReference>
<evidence type="ECO:0000313" key="4">
    <source>
        <dbReference type="EMBL" id="PWN38231.1"/>
    </source>
</evidence>
<dbReference type="InParanoid" id="A0A316VPZ9"/>
<keyword evidence="2" id="KW-1133">Transmembrane helix</keyword>
<keyword evidence="2" id="KW-0472">Membrane</keyword>
<proteinExistence type="predicted"/>